<dbReference type="AlphaFoldDB" id="A0A284QQ94"/>
<keyword evidence="16" id="KW-1185">Reference proteome</keyword>
<protein>
    <recommendedName>
        <fullName evidence="4 12">Nascent polypeptide-associated complex subunit beta</fullName>
    </recommendedName>
</protein>
<proteinExistence type="inferred from homology"/>
<accession>A0A284QQ94</accession>
<dbReference type="Pfam" id="PF01849">
    <property type="entry name" value="NAC"/>
    <property type="match status" value="1"/>
</dbReference>
<evidence type="ECO:0000256" key="10">
    <source>
        <dbReference type="ARBA" id="ARBA00023163"/>
    </source>
</evidence>
<dbReference type="SMART" id="SM01407">
    <property type="entry name" value="NAC"/>
    <property type="match status" value="1"/>
</dbReference>
<name>A0A284QQ94_ARMOS</name>
<evidence type="ECO:0000256" key="9">
    <source>
        <dbReference type="ARBA" id="ARBA00023015"/>
    </source>
</evidence>
<reference evidence="16" key="1">
    <citation type="journal article" date="2017" name="Nat. Ecol. Evol.">
        <title>Genome expansion and lineage-specific genetic innovations in the forest pathogenic fungi Armillaria.</title>
        <authorList>
            <person name="Sipos G."/>
            <person name="Prasanna A.N."/>
            <person name="Walter M.C."/>
            <person name="O'Connor E."/>
            <person name="Balint B."/>
            <person name="Krizsan K."/>
            <person name="Kiss B."/>
            <person name="Hess J."/>
            <person name="Varga T."/>
            <person name="Slot J."/>
            <person name="Riley R."/>
            <person name="Boka B."/>
            <person name="Rigling D."/>
            <person name="Barry K."/>
            <person name="Lee J."/>
            <person name="Mihaltcheva S."/>
            <person name="LaButti K."/>
            <person name="Lipzen A."/>
            <person name="Waldron R."/>
            <person name="Moloney N.M."/>
            <person name="Sperisen C."/>
            <person name="Kredics L."/>
            <person name="Vagvoelgyi C."/>
            <person name="Patrignani A."/>
            <person name="Fitzpatrick D."/>
            <person name="Nagy I."/>
            <person name="Doyle S."/>
            <person name="Anderson J.B."/>
            <person name="Grigoriev I.V."/>
            <person name="Gueldener U."/>
            <person name="Muensterkoetter M."/>
            <person name="Nagy L.G."/>
        </authorList>
    </citation>
    <scope>NUCLEOTIDE SEQUENCE [LARGE SCALE GENOMIC DNA]</scope>
    <source>
        <strain evidence="16">C18/9</strain>
    </source>
</reference>
<dbReference type="GO" id="GO:0005737">
    <property type="term" value="C:cytoplasm"/>
    <property type="evidence" value="ECO:0007669"/>
    <property type="project" value="UniProtKB-SubCell"/>
</dbReference>
<evidence type="ECO:0000313" key="16">
    <source>
        <dbReference type="Proteomes" id="UP000219338"/>
    </source>
</evidence>
<evidence type="ECO:0000256" key="11">
    <source>
        <dbReference type="ARBA" id="ARBA00023242"/>
    </source>
</evidence>
<evidence type="ECO:0000256" key="7">
    <source>
        <dbReference type="ARBA" id="ARBA00022491"/>
    </source>
</evidence>
<dbReference type="Gene3D" id="2.20.70.30">
    <property type="entry name" value="Nascent polypeptide-associated complex domain"/>
    <property type="match status" value="1"/>
</dbReference>
<evidence type="ECO:0000256" key="5">
    <source>
        <dbReference type="ARBA" id="ARBA00022448"/>
    </source>
</evidence>
<dbReference type="CDD" id="cd22055">
    <property type="entry name" value="NAC_BTF3"/>
    <property type="match status" value="1"/>
</dbReference>
<evidence type="ECO:0000256" key="13">
    <source>
        <dbReference type="SAM" id="MobiDB-lite"/>
    </source>
</evidence>
<evidence type="ECO:0000313" key="15">
    <source>
        <dbReference type="EMBL" id="SJK98647.1"/>
    </source>
</evidence>
<dbReference type="InterPro" id="IPR039370">
    <property type="entry name" value="BTF3"/>
</dbReference>
<keyword evidence="8" id="KW-0653">Protein transport</keyword>
<evidence type="ECO:0000256" key="2">
    <source>
        <dbReference type="ARBA" id="ARBA00004496"/>
    </source>
</evidence>
<evidence type="ECO:0000256" key="12">
    <source>
        <dbReference type="RuleBase" id="RU361272"/>
    </source>
</evidence>
<dbReference type="InterPro" id="IPR002715">
    <property type="entry name" value="Nas_poly-pep-assoc_cplx_dom"/>
</dbReference>
<dbReference type="OrthoDB" id="8033832at2759"/>
<gene>
    <name evidence="15" type="ORF">ARMOST_01916</name>
</gene>
<evidence type="ECO:0000256" key="3">
    <source>
        <dbReference type="ARBA" id="ARBA00005296"/>
    </source>
</evidence>
<dbReference type="InterPro" id="IPR038187">
    <property type="entry name" value="NAC_A/B_dom_sf"/>
</dbReference>
<feature type="region of interest" description="Disordered" evidence="13">
    <location>
        <begin position="245"/>
        <end position="278"/>
    </location>
</feature>
<dbReference type="STRING" id="47428.A0A284QQ94"/>
<dbReference type="EMBL" id="FUEG01000001">
    <property type="protein sequence ID" value="SJK98647.1"/>
    <property type="molecule type" value="Genomic_DNA"/>
</dbReference>
<dbReference type="GO" id="GO:0015031">
    <property type="term" value="P:protein transport"/>
    <property type="evidence" value="ECO:0007669"/>
    <property type="project" value="UniProtKB-KW"/>
</dbReference>
<evidence type="ECO:0000256" key="8">
    <source>
        <dbReference type="ARBA" id="ARBA00022927"/>
    </source>
</evidence>
<dbReference type="PANTHER" id="PTHR10351">
    <property type="entry name" value="TRANSCRIPTION FACTOR BTF3 FAMILY MEMBER"/>
    <property type="match status" value="1"/>
</dbReference>
<dbReference type="FunFam" id="2.20.70.30:FF:000003">
    <property type="entry name" value="Nascent polypeptide-associated complex subunit beta"/>
    <property type="match status" value="1"/>
</dbReference>
<evidence type="ECO:0000256" key="4">
    <source>
        <dbReference type="ARBA" id="ARBA00022192"/>
    </source>
</evidence>
<keyword evidence="7" id="KW-0678">Repressor</keyword>
<sequence length="278" mass="30554">MDPMNPVQTSFNLGMIVGVGNSMYSTDKRIGSQSTAHGTHRGHRFPPSLRPTWREHGTWNTHRRMVKTPATVVIIRTPAHQHKQGKEETDERVIVVCTYLHPNLISSPSSQSFSYRPHRPMDPAKLAKLQAAAAANRIGGKGTVRRKVVRKGKPAAAQDDKKLQGALKKLNVQPISGVEEVNMFREDGNVLHFTAPKVHAAVSANTFAIYGAGHVKELTELVPGILNQLGPDSLASLRKLAESYQAIQQQRPGQPAEEDDDDDVPDLVENFDDAAKLD</sequence>
<feature type="domain" description="NAC-A/B" evidence="14">
    <location>
        <begin position="157"/>
        <end position="222"/>
    </location>
</feature>
<organism evidence="15 16">
    <name type="scientific">Armillaria ostoyae</name>
    <name type="common">Armillaria root rot fungus</name>
    <dbReference type="NCBI Taxonomy" id="47428"/>
    <lineage>
        <taxon>Eukaryota</taxon>
        <taxon>Fungi</taxon>
        <taxon>Dikarya</taxon>
        <taxon>Basidiomycota</taxon>
        <taxon>Agaricomycotina</taxon>
        <taxon>Agaricomycetes</taxon>
        <taxon>Agaricomycetidae</taxon>
        <taxon>Agaricales</taxon>
        <taxon>Marasmiineae</taxon>
        <taxon>Physalacriaceae</taxon>
        <taxon>Armillaria</taxon>
    </lineage>
</organism>
<evidence type="ECO:0000256" key="1">
    <source>
        <dbReference type="ARBA" id="ARBA00004123"/>
    </source>
</evidence>
<keyword evidence="9 12" id="KW-0805">Transcription regulation</keyword>
<keyword evidence="11" id="KW-0539">Nucleus</keyword>
<comment type="subcellular location">
    <subcellularLocation>
        <location evidence="2">Cytoplasm</location>
    </subcellularLocation>
    <subcellularLocation>
        <location evidence="1">Nucleus</location>
    </subcellularLocation>
</comment>
<comment type="similarity">
    <text evidence="3 12">Belongs to the NAC-beta family.</text>
</comment>
<keyword evidence="10 12" id="KW-0804">Transcription</keyword>
<keyword evidence="5" id="KW-0813">Transport</keyword>
<feature type="compositionally biased region" description="Acidic residues" evidence="13">
    <location>
        <begin position="256"/>
        <end position="272"/>
    </location>
</feature>
<evidence type="ECO:0000259" key="14">
    <source>
        <dbReference type="PROSITE" id="PS51151"/>
    </source>
</evidence>
<evidence type="ECO:0000256" key="6">
    <source>
        <dbReference type="ARBA" id="ARBA00022490"/>
    </source>
</evidence>
<dbReference type="Proteomes" id="UP000219338">
    <property type="component" value="Unassembled WGS sequence"/>
</dbReference>
<dbReference type="PROSITE" id="PS51151">
    <property type="entry name" value="NAC_AB"/>
    <property type="match status" value="1"/>
</dbReference>
<dbReference type="GO" id="GO:0005634">
    <property type="term" value="C:nucleus"/>
    <property type="evidence" value="ECO:0007669"/>
    <property type="project" value="UniProtKB-SubCell"/>
</dbReference>
<feature type="region of interest" description="Disordered" evidence="13">
    <location>
        <begin position="30"/>
        <end position="50"/>
    </location>
</feature>
<keyword evidence="6" id="KW-0963">Cytoplasm</keyword>
<comment type="subunit">
    <text evidence="12">Part of the nascent polypeptide-associated complex (NAC).</text>
</comment>